<accession>A0ABM3IGY0</accession>
<reference evidence="17" key="1">
    <citation type="submission" date="2025-08" db="UniProtKB">
        <authorList>
            <consortium name="RefSeq"/>
        </authorList>
    </citation>
    <scope>IDENTIFICATION</scope>
    <source>
        <tissue evidence="17">Seedling</tissue>
    </source>
</reference>
<evidence type="ECO:0000259" key="15">
    <source>
        <dbReference type="SMART" id="SM00079"/>
    </source>
</evidence>
<dbReference type="Gene3D" id="1.10.287.70">
    <property type="match status" value="1"/>
</dbReference>
<comment type="function">
    <text evidence="13">Glutamate-gated receptor that probably acts as non-selective cation channel.</text>
</comment>
<keyword evidence="6 14" id="KW-1133">Transmembrane helix</keyword>
<dbReference type="InterPro" id="IPR019594">
    <property type="entry name" value="Glu/Gly-bd"/>
</dbReference>
<organism evidence="16 17">
    <name type="scientific">Ziziphus jujuba</name>
    <name type="common">Chinese jujube</name>
    <name type="synonym">Ziziphus sativa</name>
    <dbReference type="NCBI Taxonomy" id="326968"/>
    <lineage>
        <taxon>Eukaryota</taxon>
        <taxon>Viridiplantae</taxon>
        <taxon>Streptophyta</taxon>
        <taxon>Embryophyta</taxon>
        <taxon>Tracheophyta</taxon>
        <taxon>Spermatophyta</taxon>
        <taxon>Magnoliopsida</taxon>
        <taxon>eudicotyledons</taxon>
        <taxon>Gunneridae</taxon>
        <taxon>Pentapetalae</taxon>
        <taxon>rosids</taxon>
        <taxon>fabids</taxon>
        <taxon>Rosales</taxon>
        <taxon>Rhamnaceae</taxon>
        <taxon>Paliureae</taxon>
        <taxon>Ziziphus</taxon>
    </lineage>
</organism>
<comment type="subcellular location">
    <subcellularLocation>
        <location evidence="1">Membrane</location>
        <topology evidence="1">Multi-pass membrane protein</topology>
    </subcellularLocation>
</comment>
<evidence type="ECO:0000256" key="2">
    <source>
        <dbReference type="ARBA" id="ARBA00008685"/>
    </source>
</evidence>
<keyword evidence="7 13" id="KW-0406">Ion transport</keyword>
<dbReference type="Gene3D" id="3.40.190.10">
    <property type="entry name" value="Periplasmic binding protein-like II"/>
    <property type="match status" value="2"/>
</dbReference>
<name>A0ABM3IGY0_ZIZJJ</name>
<comment type="similarity">
    <text evidence="2 13">Belongs to the glutamate-gated ion channel (TC 1.A.10.1) family.</text>
</comment>
<evidence type="ECO:0000256" key="12">
    <source>
        <dbReference type="ARBA" id="ARBA00023303"/>
    </source>
</evidence>
<dbReference type="InterPro" id="IPR015683">
    <property type="entry name" value="Ionotropic_Glu_rcpt"/>
</dbReference>
<dbReference type="InterPro" id="IPR028082">
    <property type="entry name" value="Peripla_BP_I"/>
</dbReference>
<feature type="transmembrane region" description="Helical" evidence="14">
    <location>
        <begin position="589"/>
        <end position="611"/>
    </location>
</feature>
<keyword evidence="8 13" id="KW-0472">Membrane</keyword>
<dbReference type="CDD" id="cd13686">
    <property type="entry name" value="GluR_Plant"/>
    <property type="match status" value="1"/>
</dbReference>
<sequence>MKMDMESKRKNLTILIFAIFFFNLVGQKLCGGTERRRQTEVHVGVILDMDSKQGKIIHSCVSMAISNFYSLHNNYATKLVLHTRDSKGQLLQLVSSALNLLDKVKVEAIIGAQTIMEANFLAELGEKAGIPTISLSEFSPLLSRKYPFLVQSTQDETSQFKGIVALIEAFNWRYVILIYEDSDFGKDILSNIIYSFHQNNINIIYKMTITNPCTDEKIIEELHKLMTFQSTVFIVHVSQGLLAQLVVNAKKIGMMNKGYAWLLTATTMNLLHFVVDTSVIESMQGIIGFKSYIPKSKDLYNLTSTLRRRIYIEDPFMEVMELNANGIWAYDSLWALAEAVERAWVKLPPRNDNKTETGTDNLLDVDKIESSEHGPVLLKEILKSKMMGISGEFQFKNGIRKSSSNAFEIVNVIGKGERRVGVWKESHRERNLLSTNDLEGILWPGGTTSTPKGTRSLMGINGTKLLRVGVPSTRSFKELVSVYYDHQSNETKFTGFCIDVFKAAIELLPYRVPYQFVESTPNHSAITARTYVDFFHNFNHLNYDAIVADTTIMSERSPYVDFTMPYTEIGVGMVVRNENKNMWIFLKPLSLDFWLTTASFFIIIGFIVWIFEHPINQEFQGSPSQQIGTVLWFSFSTLVFAHREKLLSNFSKFIVIVWVFVVLILTSSYTATLTSMMTIQQIQLKPDQNYVGYQFGSLISSQGGITNKLHSKGYKPYNSPEEYAKALSKGSKHGGVSAIIDEIPYIKIFLAKYPGEYSMIQYMPTSNGFGFVFRKGSSLVHDMSWAIEKLREEGELAKLEAIWFHSKPTYAYVEGSSNSPNALDLQNFGGLFLISGISLALALLLLLTFVLRQNRHVLKNYKFGNLLQYIGS</sequence>
<dbReference type="PIRSF" id="PIRSF037090">
    <property type="entry name" value="Iontro_Glu-like_rcpt_pln"/>
    <property type="match status" value="1"/>
</dbReference>
<feature type="transmembrane region" description="Helical" evidence="14">
    <location>
        <begin position="653"/>
        <end position="671"/>
    </location>
</feature>
<dbReference type="GeneID" id="125421931"/>
<evidence type="ECO:0000256" key="4">
    <source>
        <dbReference type="ARBA" id="ARBA00022692"/>
    </source>
</evidence>
<keyword evidence="16" id="KW-1185">Reference proteome</keyword>
<keyword evidence="4 14" id="KW-0812">Transmembrane</keyword>
<keyword evidence="9 13" id="KW-0675">Receptor</keyword>
<evidence type="ECO:0000256" key="7">
    <source>
        <dbReference type="ARBA" id="ARBA00023065"/>
    </source>
</evidence>
<dbReference type="CDD" id="cd19990">
    <property type="entry name" value="PBP1_GABAb_receptor_plant"/>
    <property type="match status" value="1"/>
</dbReference>
<dbReference type="InterPro" id="IPR001320">
    <property type="entry name" value="Iontro_rcpt_C"/>
</dbReference>
<dbReference type="RefSeq" id="XP_048328098.2">
    <property type="nucleotide sequence ID" value="XM_048472141.2"/>
</dbReference>
<keyword evidence="11 13" id="KW-1071">Ligand-gated ion channel</keyword>
<evidence type="ECO:0000256" key="5">
    <source>
        <dbReference type="ARBA" id="ARBA00022729"/>
    </source>
</evidence>
<dbReference type="SUPFAM" id="SSF53822">
    <property type="entry name" value="Periplasmic binding protein-like I"/>
    <property type="match status" value="1"/>
</dbReference>
<proteinExistence type="inferred from homology"/>
<evidence type="ECO:0000313" key="16">
    <source>
        <dbReference type="Proteomes" id="UP001652623"/>
    </source>
</evidence>
<evidence type="ECO:0000256" key="1">
    <source>
        <dbReference type="ARBA" id="ARBA00004141"/>
    </source>
</evidence>
<dbReference type="InterPro" id="IPR017103">
    <property type="entry name" value="Iontropic_Glu_rcpt_pln"/>
</dbReference>
<dbReference type="SMART" id="SM00079">
    <property type="entry name" value="PBPe"/>
    <property type="match status" value="1"/>
</dbReference>
<evidence type="ECO:0000256" key="8">
    <source>
        <dbReference type="ARBA" id="ARBA00023136"/>
    </source>
</evidence>
<dbReference type="InterPro" id="IPR001828">
    <property type="entry name" value="ANF_lig-bd_rcpt"/>
</dbReference>
<dbReference type="InterPro" id="IPR044440">
    <property type="entry name" value="GABAb_receptor_plant_PBP1"/>
</dbReference>
<evidence type="ECO:0000256" key="13">
    <source>
        <dbReference type="PIRNR" id="PIRNR037090"/>
    </source>
</evidence>
<dbReference type="Pfam" id="PF10613">
    <property type="entry name" value="Lig_chan-Glu_bd"/>
    <property type="match status" value="1"/>
</dbReference>
<evidence type="ECO:0000256" key="3">
    <source>
        <dbReference type="ARBA" id="ARBA00022448"/>
    </source>
</evidence>
<evidence type="ECO:0000256" key="6">
    <source>
        <dbReference type="ARBA" id="ARBA00022989"/>
    </source>
</evidence>
<gene>
    <name evidence="17" type="primary">LOC125421931</name>
</gene>
<dbReference type="Pfam" id="PF00060">
    <property type="entry name" value="Lig_chan"/>
    <property type="match status" value="1"/>
</dbReference>
<dbReference type="Proteomes" id="UP001652623">
    <property type="component" value="Chromosome 4"/>
</dbReference>
<evidence type="ECO:0000256" key="10">
    <source>
        <dbReference type="ARBA" id="ARBA00023180"/>
    </source>
</evidence>
<dbReference type="Pfam" id="PF01094">
    <property type="entry name" value="ANF_receptor"/>
    <property type="match status" value="1"/>
</dbReference>
<dbReference type="SUPFAM" id="SSF53850">
    <property type="entry name" value="Periplasmic binding protein-like II"/>
    <property type="match status" value="1"/>
</dbReference>
<keyword evidence="12 13" id="KW-0407">Ion channel</keyword>
<evidence type="ECO:0000256" key="14">
    <source>
        <dbReference type="SAM" id="Phobius"/>
    </source>
</evidence>
<dbReference type="PANTHER" id="PTHR34836:SF6">
    <property type="entry name" value="PERIPLASMIC BINDING PROTEIN-LIKE I"/>
    <property type="match status" value="1"/>
</dbReference>
<dbReference type="Gene3D" id="3.40.50.2300">
    <property type="match status" value="2"/>
</dbReference>
<evidence type="ECO:0000256" key="11">
    <source>
        <dbReference type="ARBA" id="ARBA00023286"/>
    </source>
</evidence>
<evidence type="ECO:0000313" key="17">
    <source>
        <dbReference type="RefSeq" id="XP_048328098.2"/>
    </source>
</evidence>
<evidence type="ECO:0000256" key="9">
    <source>
        <dbReference type="ARBA" id="ARBA00023170"/>
    </source>
</evidence>
<feature type="domain" description="Ionotropic glutamate receptor C-terminal" evidence="15">
    <location>
        <begin position="467"/>
        <end position="806"/>
    </location>
</feature>
<dbReference type="PANTHER" id="PTHR34836">
    <property type="entry name" value="OS06G0188250 PROTEIN"/>
    <property type="match status" value="1"/>
</dbReference>
<protein>
    <recommendedName>
        <fullName evidence="13">Glutamate receptor</fullName>
    </recommendedName>
</protein>
<keyword evidence="5" id="KW-0732">Signal</keyword>
<feature type="transmembrane region" description="Helical" evidence="14">
    <location>
        <begin position="828"/>
        <end position="851"/>
    </location>
</feature>
<keyword evidence="3 13" id="KW-0813">Transport</keyword>
<keyword evidence="10" id="KW-0325">Glycoprotein</keyword>